<protein>
    <recommendedName>
        <fullName evidence="2">IQCH-like ATP-grasp domain-containing protein</fullName>
    </recommendedName>
</protein>
<dbReference type="PANTHER" id="PTHR14465">
    <property type="entry name" value="IQ DOMAIN-CONTAINING PROTEIN H"/>
    <property type="match status" value="1"/>
</dbReference>
<evidence type="ECO:0000313" key="5">
    <source>
        <dbReference type="Proteomes" id="UP000663828"/>
    </source>
</evidence>
<dbReference type="InterPro" id="IPR000048">
    <property type="entry name" value="IQ_motif_EF-hand-BS"/>
</dbReference>
<evidence type="ECO:0000313" key="3">
    <source>
        <dbReference type="EMBL" id="CAF0723516.1"/>
    </source>
</evidence>
<evidence type="ECO:0000256" key="1">
    <source>
        <dbReference type="SAM" id="MobiDB-lite"/>
    </source>
</evidence>
<dbReference type="EMBL" id="CAJNOJ010000001">
    <property type="protein sequence ID" value="CAF0723516.1"/>
    <property type="molecule type" value="Genomic_DNA"/>
</dbReference>
<dbReference type="Pfam" id="PF24923">
    <property type="entry name" value="ATP-grasp_IQCH"/>
    <property type="match status" value="1"/>
</dbReference>
<dbReference type="InterPro" id="IPR056855">
    <property type="entry name" value="ATP-grasp_IQCH"/>
</dbReference>
<proteinExistence type="predicted"/>
<accession>A0A815DKZ9</accession>
<dbReference type="EMBL" id="CAJNOR010002473">
    <property type="protein sequence ID" value="CAF1299398.1"/>
    <property type="molecule type" value="Genomic_DNA"/>
</dbReference>
<dbReference type="AlphaFoldDB" id="A0A815DKZ9"/>
<dbReference type="OrthoDB" id="2117703at2759"/>
<dbReference type="Proteomes" id="UP000663828">
    <property type="component" value="Unassembled WGS sequence"/>
</dbReference>
<feature type="domain" description="IQCH-like ATP-grasp" evidence="2">
    <location>
        <begin position="461"/>
        <end position="725"/>
    </location>
</feature>
<evidence type="ECO:0000259" key="2">
    <source>
        <dbReference type="Pfam" id="PF24923"/>
    </source>
</evidence>
<dbReference type="Gene3D" id="1.20.5.190">
    <property type="match status" value="1"/>
</dbReference>
<sequence length="878" mass="101461">MMALVPSNNGESDNRTAHNEKNRNDGINRNSVSSLSVNQFNARPSQDRTTYEQVYQIQQSRDRTSSNSNRQRRADGKTFVVIDTSYDNPPPENSAIQLPLIETHHSRPVSRNSISRKRSEPLGVLPLKHRHNLRNHKIPTSSEDAKQELLRLAACEFTASNVHTNLSRTHESMQRIRTYNRDEYDENAHRYEPKTNMDMEKSNYRSRKCTPGRLNSTYRFLGYNGKERAAIVIQSYWRGFCIRRVYEKFKKRKWAVRVITSAWSAYARRSQIRHRLKLTRQRQLEFFHRKQNELYENWPSIVSNRRMIVHLPSLGLTQSTRRSLTDLSLRESYQIGRLCELEDPNVDVIYVSPVDVTKEISQYYDKLINLRAMVEQGSEQSILSATNNVNERFKIIVPEALHSFPKHNMCLATLLKYSPKALKQIKSLIKDWPCYLVSGVSHIDDLYIAEYLDIPIYGCEPEASYLYSTKSGSKRIFKSSNVPLPFSEYDIYDEKHLLNGLAQLILDHLDIQRWLFKVDDQFDGLGVAYCDIAMHLPCYQNVVKEAEKLREVWSIKSVQKDYYRRILSELPDVLHKHTVYINKAQFNSWKGYLSVFLSQGGIIEACPPSNSITSLTVSLAIEFNGQYSLICAGDQLHAESQFSCWGLVFPQTSVDPKELNGYCALIAEQCKQRHIYGYVDIDFVTFIDAETDKQHLWVTDLSIGYSEHVSLFRVMKYITTGQFNSQSHSFTVQMKQPKQRLRNWQNGAPEYLISERNRFAIWSSRLYHTSLSAVHYSVFFQICRTHGVGFDVREKQGSIFTLLQGNHHDHIGMVTISETLQQTLSTFISNLNAIERELIKTTEAQGQHNFMLAVNDINNILDATQDNVSNVSLNTTTS</sequence>
<comment type="caution">
    <text evidence="4">The sequence shown here is derived from an EMBL/GenBank/DDBJ whole genome shotgun (WGS) entry which is preliminary data.</text>
</comment>
<evidence type="ECO:0000313" key="4">
    <source>
        <dbReference type="EMBL" id="CAF1299398.1"/>
    </source>
</evidence>
<name>A0A815DKZ9_ADIRI</name>
<dbReference type="SMART" id="SM00015">
    <property type="entry name" value="IQ"/>
    <property type="match status" value="1"/>
</dbReference>
<organism evidence="4 5">
    <name type="scientific">Adineta ricciae</name>
    <name type="common">Rotifer</name>
    <dbReference type="NCBI Taxonomy" id="249248"/>
    <lineage>
        <taxon>Eukaryota</taxon>
        <taxon>Metazoa</taxon>
        <taxon>Spiralia</taxon>
        <taxon>Gnathifera</taxon>
        <taxon>Rotifera</taxon>
        <taxon>Eurotatoria</taxon>
        <taxon>Bdelloidea</taxon>
        <taxon>Adinetida</taxon>
        <taxon>Adinetidae</taxon>
        <taxon>Adineta</taxon>
    </lineage>
</organism>
<reference evidence="4" key="1">
    <citation type="submission" date="2021-02" db="EMBL/GenBank/DDBJ databases">
        <authorList>
            <person name="Nowell W R."/>
        </authorList>
    </citation>
    <scope>NUCLEOTIDE SEQUENCE</scope>
</reference>
<feature type="compositionally biased region" description="Polar residues" evidence="1">
    <location>
        <begin position="51"/>
        <end position="69"/>
    </location>
</feature>
<dbReference type="CDD" id="cd23767">
    <property type="entry name" value="IQCD"/>
    <property type="match status" value="1"/>
</dbReference>
<keyword evidence="5" id="KW-1185">Reference proteome</keyword>
<gene>
    <name evidence="3" type="ORF">EDS130_LOCUS504</name>
    <name evidence="4" type="ORF">XAT740_LOCUS28779</name>
</gene>
<dbReference type="Pfam" id="PF00612">
    <property type="entry name" value="IQ"/>
    <property type="match status" value="1"/>
</dbReference>
<feature type="compositionally biased region" description="Polar residues" evidence="1">
    <location>
        <begin position="1"/>
        <end position="11"/>
    </location>
</feature>
<feature type="compositionally biased region" description="Polar residues" evidence="1">
    <location>
        <begin position="27"/>
        <end position="44"/>
    </location>
</feature>
<dbReference type="InterPro" id="IPR038752">
    <property type="entry name" value="IQCH"/>
</dbReference>
<dbReference type="PANTHER" id="PTHR14465:SF0">
    <property type="entry name" value="IQ DOMAIN-CONTAINING PROTEIN H"/>
    <property type="match status" value="1"/>
</dbReference>
<feature type="region of interest" description="Disordered" evidence="1">
    <location>
        <begin position="1"/>
        <end position="78"/>
    </location>
</feature>
<feature type="compositionally biased region" description="Basic and acidic residues" evidence="1">
    <location>
        <begin position="12"/>
        <end position="26"/>
    </location>
</feature>
<dbReference type="Proteomes" id="UP000663852">
    <property type="component" value="Unassembled WGS sequence"/>
</dbReference>
<dbReference type="PROSITE" id="PS50096">
    <property type="entry name" value="IQ"/>
    <property type="match status" value="1"/>
</dbReference>